<dbReference type="InterPro" id="IPR001387">
    <property type="entry name" value="Cro/C1-type_HTH"/>
</dbReference>
<dbReference type="Proteomes" id="UP000095709">
    <property type="component" value="Unassembled WGS sequence"/>
</dbReference>
<dbReference type="SUPFAM" id="SSF53822">
    <property type="entry name" value="Periplasmic binding protein-like I"/>
    <property type="match status" value="1"/>
</dbReference>
<dbReference type="PANTHER" id="PTHR30146">
    <property type="entry name" value="LACI-RELATED TRANSCRIPTIONAL REPRESSOR"/>
    <property type="match status" value="1"/>
</dbReference>
<dbReference type="SMART" id="SM00354">
    <property type="entry name" value="HTH_LACI"/>
    <property type="match status" value="1"/>
</dbReference>
<gene>
    <name evidence="6" type="primary">ccpA_2</name>
    <name evidence="6" type="ORF">ERS852406_01801</name>
    <name evidence="7" type="ORF">ERS852498_02045</name>
</gene>
<evidence type="ECO:0000256" key="1">
    <source>
        <dbReference type="ARBA" id="ARBA00023015"/>
    </source>
</evidence>
<dbReference type="SUPFAM" id="SSF47413">
    <property type="entry name" value="lambda repressor-like DNA-binding domains"/>
    <property type="match status" value="1"/>
</dbReference>
<dbReference type="PANTHER" id="PTHR30146:SF109">
    <property type="entry name" value="HTH-TYPE TRANSCRIPTIONAL REGULATOR GALS"/>
    <property type="match status" value="1"/>
</dbReference>
<protein>
    <submittedName>
        <fullName evidence="6">Catabolite control protein</fullName>
    </submittedName>
</protein>
<keyword evidence="1" id="KW-0805">Transcription regulation</keyword>
<evidence type="ECO:0000259" key="5">
    <source>
        <dbReference type="PROSITE" id="PS50943"/>
    </source>
</evidence>
<dbReference type="AlphaFoldDB" id="A0A174EJD5"/>
<dbReference type="InterPro" id="IPR000843">
    <property type="entry name" value="HTH_LacI"/>
</dbReference>
<organism evidence="6 8">
    <name type="scientific">Fusicatenibacter saccharivorans</name>
    <dbReference type="NCBI Taxonomy" id="1150298"/>
    <lineage>
        <taxon>Bacteria</taxon>
        <taxon>Bacillati</taxon>
        <taxon>Bacillota</taxon>
        <taxon>Clostridia</taxon>
        <taxon>Lachnospirales</taxon>
        <taxon>Lachnospiraceae</taxon>
        <taxon>Fusicatenibacter</taxon>
    </lineage>
</organism>
<dbReference type="InterPro" id="IPR046335">
    <property type="entry name" value="LacI/GalR-like_sensor"/>
</dbReference>
<evidence type="ECO:0000313" key="7">
    <source>
        <dbReference type="EMBL" id="CUP46134.1"/>
    </source>
</evidence>
<dbReference type="GO" id="GO:0000976">
    <property type="term" value="F:transcription cis-regulatory region binding"/>
    <property type="evidence" value="ECO:0007669"/>
    <property type="project" value="TreeGrafter"/>
</dbReference>
<name>A0A174EJD5_9FIRM</name>
<dbReference type="GO" id="GO:0003700">
    <property type="term" value="F:DNA-binding transcription factor activity"/>
    <property type="evidence" value="ECO:0007669"/>
    <property type="project" value="TreeGrafter"/>
</dbReference>
<evidence type="ECO:0000259" key="4">
    <source>
        <dbReference type="PROSITE" id="PS50932"/>
    </source>
</evidence>
<dbReference type="InterPro" id="IPR028082">
    <property type="entry name" value="Peripla_BP_I"/>
</dbReference>
<dbReference type="Pfam" id="PF13377">
    <property type="entry name" value="Peripla_BP_3"/>
    <property type="match status" value="1"/>
</dbReference>
<evidence type="ECO:0000256" key="3">
    <source>
        <dbReference type="ARBA" id="ARBA00023163"/>
    </source>
</evidence>
<evidence type="ECO:0000313" key="8">
    <source>
        <dbReference type="Proteomes" id="UP000095706"/>
    </source>
</evidence>
<evidence type="ECO:0000313" key="9">
    <source>
        <dbReference type="Proteomes" id="UP000095709"/>
    </source>
</evidence>
<keyword evidence="3" id="KW-0804">Transcription</keyword>
<dbReference type="Proteomes" id="UP000095706">
    <property type="component" value="Unassembled WGS sequence"/>
</dbReference>
<dbReference type="Pfam" id="PF00356">
    <property type="entry name" value="LacI"/>
    <property type="match status" value="1"/>
</dbReference>
<dbReference type="Gene3D" id="3.40.50.2300">
    <property type="match status" value="2"/>
</dbReference>
<accession>A0A174EJD5</accession>
<reference evidence="8 9" key="1">
    <citation type="submission" date="2015-09" db="EMBL/GenBank/DDBJ databases">
        <authorList>
            <consortium name="Pathogen Informatics"/>
        </authorList>
    </citation>
    <scope>NUCLEOTIDE SEQUENCE [LARGE SCALE GENOMIC DNA]</scope>
    <source>
        <strain evidence="6 8">2789STDY5608849</strain>
        <strain evidence="7 9">2789STDY5834885</strain>
    </source>
</reference>
<evidence type="ECO:0000313" key="6">
    <source>
        <dbReference type="EMBL" id="CUO36345.1"/>
    </source>
</evidence>
<dbReference type="EMBL" id="CZAL01000010">
    <property type="protein sequence ID" value="CUP46134.1"/>
    <property type="molecule type" value="Genomic_DNA"/>
</dbReference>
<dbReference type="EMBL" id="CYYV01000008">
    <property type="protein sequence ID" value="CUO36345.1"/>
    <property type="molecule type" value="Genomic_DNA"/>
</dbReference>
<sequence>MTLEEIAKEIGVSKSTVSRALSGKGRIGEKTRNRILEVAKRGEEREEMARTRTVTHNIGVVLPSDVYYGSGVYFQNCLLGVCESASMLGYNVLITTSNAHDISELQSLVESNRVDGMLLTRALEDDRALQYLSQANFPTALTGTCRYDNIIQVDTDNEGAAEKMTTLLIGKGFRRFAFLVKDMSYNVDRKRHEGFCRALIKNGISEKDQLFYNGSIRMEFLDAIIENIISKKVECIICGDDEICTMVMSRLQAEGYRIPKDVAIASLYNSTNLDCYSPAVTAVSVAASQMGGTAVRQLIQRLRGENYEKKTMLDYDILFRKSTN</sequence>
<feature type="domain" description="HTH lacI-type" evidence="4">
    <location>
        <begin position="1"/>
        <end position="41"/>
    </location>
</feature>
<proteinExistence type="predicted"/>
<keyword evidence="2" id="KW-0238">DNA-binding</keyword>
<feature type="domain" description="HTH cro/C1-type" evidence="5">
    <location>
        <begin position="1"/>
        <end position="24"/>
    </location>
</feature>
<dbReference type="PROSITE" id="PS50943">
    <property type="entry name" value="HTH_CROC1"/>
    <property type="match status" value="1"/>
</dbReference>
<dbReference type="InterPro" id="IPR010982">
    <property type="entry name" value="Lambda_DNA-bd_dom_sf"/>
</dbReference>
<dbReference type="RefSeq" id="WP_055227760.1">
    <property type="nucleotide sequence ID" value="NZ_CABJFB010000005.1"/>
</dbReference>
<evidence type="ECO:0000256" key="2">
    <source>
        <dbReference type="ARBA" id="ARBA00023125"/>
    </source>
</evidence>
<dbReference type="PROSITE" id="PS50932">
    <property type="entry name" value="HTH_LACI_2"/>
    <property type="match status" value="1"/>
</dbReference>
<dbReference type="Gene3D" id="1.10.260.40">
    <property type="entry name" value="lambda repressor-like DNA-binding domains"/>
    <property type="match status" value="1"/>
</dbReference>
<dbReference type="CDD" id="cd01392">
    <property type="entry name" value="HTH_LacI"/>
    <property type="match status" value="1"/>
</dbReference>